<dbReference type="Gramene" id="MELO3C031596.2.1">
    <property type="protein sequence ID" value="MELO3C031596.2.1"/>
    <property type="gene ID" value="MELO3C031596.2"/>
</dbReference>
<name>A0A9I9ECC0_CUCME</name>
<evidence type="ECO:0000313" key="1">
    <source>
        <dbReference type="EnsemblPlants" id="MELO3C031596.2.1"/>
    </source>
</evidence>
<sequence>MKLRERCEFCTKNKIRMSKNIDCCVMTNHCPKSNYGRLRNKTKKLVTVKRSWTDGRACGDKDKESEVSSTLLMGLGPNLF</sequence>
<reference evidence="1" key="1">
    <citation type="submission" date="2023-03" db="UniProtKB">
        <authorList>
            <consortium name="EnsemblPlants"/>
        </authorList>
    </citation>
    <scope>IDENTIFICATION</scope>
</reference>
<accession>A0A9I9ECC0</accession>
<dbReference type="EnsemblPlants" id="MELO3C031596.2.1">
    <property type="protein sequence ID" value="MELO3C031596.2.1"/>
    <property type="gene ID" value="MELO3C031596.2"/>
</dbReference>
<organism evidence="1">
    <name type="scientific">Cucumis melo</name>
    <name type="common">Muskmelon</name>
    <dbReference type="NCBI Taxonomy" id="3656"/>
    <lineage>
        <taxon>Eukaryota</taxon>
        <taxon>Viridiplantae</taxon>
        <taxon>Streptophyta</taxon>
        <taxon>Embryophyta</taxon>
        <taxon>Tracheophyta</taxon>
        <taxon>Spermatophyta</taxon>
        <taxon>Magnoliopsida</taxon>
        <taxon>eudicotyledons</taxon>
        <taxon>Gunneridae</taxon>
        <taxon>Pentapetalae</taxon>
        <taxon>rosids</taxon>
        <taxon>fabids</taxon>
        <taxon>Cucurbitales</taxon>
        <taxon>Cucurbitaceae</taxon>
        <taxon>Benincaseae</taxon>
        <taxon>Cucumis</taxon>
    </lineage>
</organism>
<proteinExistence type="predicted"/>
<protein>
    <submittedName>
        <fullName evidence="1">Uncharacterized protein</fullName>
    </submittedName>
</protein>
<dbReference type="AlphaFoldDB" id="A0A9I9ECC0"/>